<evidence type="ECO:0000256" key="6">
    <source>
        <dbReference type="ARBA" id="ARBA00022490"/>
    </source>
</evidence>
<evidence type="ECO:0000256" key="15">
    <source>
        <dbReference type="ARBA" id="ARBA00047150"/>
    </source>
</evidence>
<dbReference type="InterPro" id="IPR029036">
    <property type="entry name" value="P5CR_dimer"/>
</dbReference>
<dbReference type="EC" id="1.5.1.2" evidence="5"/>
<comment type="function">
    <text evidence="18">Oxidoreductase that catalyzes the last step in proline biosynthesis, which corresponds to the reduction of pyrroline-5-carboxylate to L-proline using NAD(P)H. At physiologic concentrations, has higher specific activity in the presence of NADH. Involved in cellular response to oxidative stress. In some cell types, such as erythrocytes, its primary function may be the generation of NADP(+).</text>
</comment>
<keyword evidence="7" id="KW-0597">Phosphoprotein</keyword>
<dbReference type="Pfam" id="PF03807">
    <property type="entry name" value="F420_oxidored"/>
    <property type="match status" value="1"/>
</dbReference>
<keyword evidence="12" id="KW-0560">Oxidoreductase</keyword>
<accession>A0A8C4PNS0</accession>
<evidence type="ECO:0000313" key="21">
    <source>
        <dbReference type="Ensembl" id="ENSEASP00005019426.1"/>
    </source>
</evidence>
<protein>
    <recommendedName>
        <fullName evidence="14">Pyrroline-5-carboxylate reductase 2</fullName>
        <ecNumber evidence="5">1.5.1.2</ecNumber>
    </recommendedName>
</protein>
<dbReference type="UniPathway" id="UPA00098">
    <property type="reaction ID" value="UER00361"/>
</dbReference>
<comment type="subunit">
    <text evidence="15">Homodecamer; composed of 5 homodimers. Interacts with LTO1.</text>
</comment>
<comment type="subcellular location">
    <subcellularLocation>
        <location evidence="2">Cytoplasm</location>
    </subcellularLocation>
    <subcellularLocation>
        <location evidence="1">Mitochondrion</location>
    </subcellularLocation>
</comment>
<dbReference type="Gene3D" id="3.40.50.720">
    <property type="entry name" value="NAD(P)-binding Rossmann-like Domain"/>
    <property type="match status" value="1"/>
</dbReference>
<evidence type="ECO:0000256" key="14">
    <source>
        <dbReference type="ARBA" id="ARBA00039795"/>
    </source>
</evidence>
<evidence type="ECO:0000256" key="4">
    <source>
        <dbReference type="ARBA" id="ARBA00005525"/>
    </source>
</evidence>
<keyword evidence="6" id="KW-0963">Cytoplasm</keyword>
<gene>
    <name evidence="21" type="primary">PYCR2</name>
</gene>
<evidence type="ECO:0000256" key="2">
    <source>
        <dbReference type="ARBA" id="ARBA00004496"/>
    </source>
</evidence>
<evidence type="ECO:0000256" key="5">
    <source>
        <dbReference type="ARBA" id="ARBA00012855"/>
    </source>
</evidence>
<dbReference type="Gene3D" id="1.10.3730.10">
    <property type="entry name" value="ProC C-terminal domain-like"/>
    <property type="match status" value="1"/>
</dbReference>
<evidence type="ECO:0000256" key="13">
    <source>
        <dbReference type="ARBA" id="ARBA00023128"/>
    </source>
</evidence>
<dbReference type="InterPro" id="IPR028939">
    <property type="entry name" value="P5C_Rdtase_cat_N"/>
</dbReference>
<comment type="similarity">
    <text evidence="4">Belongs to the pyrroline-5-carboxylate reductase family.</text>
</comment>
<dbReference type="Pfam" id="PF14748">
    <property type="entry name" value="P5CR_dimer"/>
    <property type="match status" value="1"/>
</dbReference>
<evidence type="ECO:0000259" key="19">
    <source>
        <dbReference type="Pfam" id="PF03807"/>
    </source>
</evidence>
<evidence type="ECO:0000256" key="9">
    <source>
        <dbReference type="ARBA" id="ARBA00022650"/>
    </source>
</evidence>
<keyword evidence="13" id="KW-0496">Mitochondrion</keyword>
<dbReference type="SUPFAM" id="SSF48179">
    <property type="entry name" value="6-phosphogluconate dehydrogenase C-terminal domain-like"/>
    <property type="match status" value="1"/>
</dbReference>
<feature type="domain" description="Pyrroline-5-carboxylate reductase catalytic N-terminal" evidence="19">
    <location>
        <begin position="3"/>
        <end position="98"/>
    </location>
</feature>
<dbReference type="GO" id="GO:0004735">
    <property type="term" value="F:pyrroline-5-carboxylate reductase activity"/>
    <property type="evidence" value="ECO:0007669"/>
    <property type="project" value="UniProtKB-EC"/>
</dbReference>
<dbReference type="SUPFAM" id="SSF51735">
    <property type="entry name" value="NAD(P)-binding Rossmann-fold domains"/>
    <property type="match status" value="1"/>
</dbReference>
<dbReference type="PANTHER" id="PTHR11645:SF61">
    <property type="entry name" value="PYRROLINE-5-CARBOXYLATE REDUCTASE 2"/>
    <property type="match status" value="1"/>
</dbReference>
<sequence>MSVGFIGAGQLACALARGFTAAGILSAHKIIASSPEMDLPTVSALRKMGVNLTRSNKETVRHSDVLFLAVKPHIIPFILDEIGADVQARHIVVSCAAGVTISSVEKKLLAFQPAPKVIRCMTNTPVVVREGATVYATGTHALVEDGQLLEQLMSSVGFCTEVEEDLIDAVTGLSGSGPAYAFMALDALADGGVKMGLPRRLAVRLGAQALLVSTFPLHVLEQGLGWGFLWVTRVRAGVGWDAGTGIGEEQWAWRSLSHGAPAGLSFNTPWNRGLPRCCWTRSSIQASSRTTSAPLGGPPSTPCTSWRVGASAPCSSMRLRRPASEHGGSLSSTPGPPLRDGHWCGPGTVLQNPLSVVPLAVWESVLC</sequence>
<keyword evidence="9" id="KW-0641">Proline biosynthesis</keyword>
<evidence type="ECO:0000256" key="12">
    <source>
        <dbReference type="ARBA" id="ARBA00023002"/>
    </source>
</evidence>
<evidence type="ECO:0000256" key="7">
    <source>
        <dbReference type="ARBA" id="ARBA00022553"/>
    </source>
</evidence>
<dbReference type="GO" id="GO:0055129">
    <property type="term" value="P:L-proline biosynthetic process"/>
    <property type="evidence" value="ECO:0007669"/>
    <property type="project" value="UniProtKB-UniPathway"/>
</dbReference>
<comment type="catalytic activity">
    <reaction evidence="16">
        <text>L-proline + NADP(+) = (S)-1-pyrroline-5-carboxylate + NADPH + 2 H(+)</text>
        <dbReference type="Rhea" id="RHEA:14109"/>
        <dbReference type="ChEBI" id="CHEBI:15378"/>
        <dbReference type="ChEBI" id="CHEBI:17388"/>
        <dbReference type="ChEBI" id="CHEBI:57783"/>
        <dbReference type="ChEBI" id="CHEBI:58349"/>
        <dbReference type="ChEBI" id="CHEBI:60039"/>
        <dbReference type="EC" id="1.5.1.2"/>
    </reaction>
    <physiologicalReaction direction="right-to-left" evidence="16">
        <dbReference type="Rhea" id="RHEA:14111"/>
    </physiologicalReaction>
</comment>
<name>A0A8C4PNS0_EQUAS</name>
<dbReference type="AlphaFoldDB" id="A0A8C4PNS0"/>
<keyword evidence="11" id="KW-0007">Acetylation</keyword>
<dbReference type="Ensembl" id="ENSEAST00005021076.1">
    <property type="protein sequence ID" value="ENSEASP00005019426.1"/>
    <property type="gene ID" value="ENSEASG00005013358.1"/>
</dbReference>
<evidence type="ECO:0000256" key="8">
    <source>
        <dbReference type="ARBA" id="ARBA00022605"/>
    </source>
</evidence>
<dbReference type="FunFam" id="3.40.50.720:FF:000064">
    <property type="entry name" value="Pyrroline-5-carboxylate reductase 1"/>
    <property type="match status" value="1"/>
</dbReference>
<organism evidence="21">
    <name type="scientific">Equus asinus asinus</name>
    <dbReference type="NCBI Taxonomy" id="83772"/>
    <lineage>
        <taxon>Eukaryota</taxon>
        <taxon>Metazoa</taxon>
        <taxon>Chordata</taxon>
        <taxon>Craniata</taxon>
        <taxon>Vertebrata</taxon>
        <taxon>Euteleostomi</taxon>
        <taxon>Mammalia</taxon>
        <taxon>Eutheria</taxon>
        <taxon>Laurasiatheria</taxon>
        <taxon>Perissodactyla</taxon>
        <taxon>Equidae</taxon>
        <taxon>Equus</taxon>
    </lineage>
</organism>
<dbReference type="InterPro" id="IPR000304">
    <property type="entry name" value="Pyrroline-COOH_reductase"/>
</dbReference>
<keyword evidence="8" id="KW-0028">Amino-acid biosynthesis</keyword>
<evidence type="ECO:0000256" key="1">
    <source>
        <dbReference type="ARBA" id="ARBA00004173"/>
    </source>
</evidence>
<keyword evidence="10" id="KW-0521">NADP</keyword>
<evidence type="ECO:0000256" key="10">
    <source>
        <dbReference type="ARBA" id="ARBA00022857"/>
    </source>
</evidence>
<dbReference type="HAMAP" id="MF_01925">
    <property type="entry name" value="P5C_reductase"/>
    <property type="match status" value="1"/>
</dbReference>
<evidence type="ECO:0000256" key="11">
    <source>
        <dbReference type="ARBA" id="ARBA00022990"/>
    </source>
</evidence>
<evidence type="ECO:0000256" key="16">
    <source>
        <dbReference type="ARBA" id="ARBA00049867"/>
    </source>
</evidence>
<feature type="domain" description="Pyrroline-5-carboxylate reductase dimerisation" evidence="20">
    <location>
        <begin position="164"/>
        <end position="211"/>
    </location>
</feature>
<evidence type="ECO:0000256" key="18">
    <source>
        <dbReference type="ARBA" id="ARBA00049938"/>
    </source>
</evidence>
<reference evidence="21" key="1">
    <citation type="submission" date="2023-03" db="UniProtKB">
        <authorList>
            <consortium name="Ensembl"/>
        </authorList>
    </citation>
    <scope>IDENTIFICATION</scope>
</reference>
<dbReference type="InterPro" id="IPR036291">
    <property type="entry name" value="NAD(P)-bd_dom_sf"/>
</dbReference>
<dbReference type="PANTHER" id="PTHR11645">
    <property type="entry name" value="PYRROLINE-5-CARBOXYLATE REDUCTASE"/>
    <property type="match status" value="1"/>
</dbReference>
<evidence type="ECO:0000259" key="20">
    <source>
        <dbReference type="Pfam" id="PF14748"/>
    </source>
</evidence>
<evidence type="ECO:0000256" key="3">
    <source>
        <dbReference type="ARBA" id="ARBA00005205"/>
    </source>
</evidence>
<comment type="pathway">
    <text evidence="3">Amino-acid biosynthesis; L-proline biosynthesis; L-proline from L-glutamate 5-semialdehyde: step 1/1.</text>
</comment>
<evidence type="ECO:0000256" key="17">
    <source>
        <dbReference type="ARBA" id="ARBA00049875"/>
    </source>
</evidence>
<proteinExistence type="inferred from homology"/>
<comment type="catalytic activity">
    <reaction evidence="17">
        <text>L-proline + NAD(+) = (S)-1-pyrroline-5-carboxylate + NADH + 2 H(+)</text>
        <dbReference type="Rhea" id="RHEA:14105"/>
        <dbReference type="ChEBI" id="CHEBI:15378"/>
        <dbReference type="ChEBI" id="CHEBI:17388"/>
        <dbReference type="ChEBI" id="CHEBI:57540"/>
        <dbReference type="ChEBI" id="CHEBI:57945"/>
        <dbReference type="ChEBI" id="CHEBI:60039"/>
        <dbReference type="EC" id="1.5.1.2"/>
    </reaction>
    <physiologicalReaction direction="right-to-left" evidence="17">
        <dbReference type="Rhea" id="RHEA:14107"/>
    </physiologicalReaction>
</comment>
<dbReference type="InterPro" id="IPR008927">
    <property type="entry name" value="6-PGluconate_DH-like_C_sf"/>
</dbReference>
<dbReference type="GO" id="GO:0005739">
    <property type="term" value="C:mitochondrion"/>
    <property type="evidence" value="ECO:0007669"/>
    <property type="project" value="UniProtKB-SubCell"/>
</dbReference>